<dbReference type="EMBL" id="JACHVC010000012">
    <property type="protein sequence ID" value="MBC2606665.1"/>
    <property type="molecule type" value="Genomic_DNA"/>
</dbReference>
<dbReference type="Proteomes" id="UP000526501">
    <property type="component" value="Unassembled WGS sequence"/>
</dbReference>
<evidence type="ECO:0000313" key="3">
    <source>
        <dbReference type="Proteomes" id="UP000526501"/>
    </source>
</evidence>
<comment type="caution">
    <text evidence="2">The sequence shown here is derived from an EMBL/GenBank/DDBJ whole genome shotgun (WGS) entry which is preliminary data.</text>
</comment>
<accession>A0A7X1E8C7</accession>
<reference evidence="2 3" key="1">
    <citation type="submission" date="2020-07" db="EMBL/GenBank/DDBJ databases">
        <authorList>
            <person name="Feng X."/>
        </authorList>
    </citation>
    <scope>NUCLEOTIDE SEQUENCE [LARGE SCALE GENOMIC DNA]</scope>
    <source>
        <strain evidence="2 3">JCM23202</strain>
    </source>
</reference>
<sequence length="325" mass="35906">MTPTASQKPSALPSRNHSTPARMARSRLTILSCFAALLLLQVACTPMFVSDFENDPVGSGPLYDVPGSPVGDTITGNDGSGDIIAHAWQPIEGLQSLKLFGPVIDNQSPFVYFNTTVNTDQSRPMYFIWKGRIDDGVTVNANVMAIDEALLRLQFYNGSVYVNSLKKGSYTTGTVHTVFISLSPDSDTYSVSMFGGADLGGPVTGSLENPDEFPHPHLSLMLELLEADYFDTYTVDSVNISRLNSPKAQSRSISKYRIPKEFREITSQIIAETLRYPNGEERVIEAVRALDDWDDESLRRMLKEATRNGTLSPEEAAWLEEILRL</sequence>
<dbReference type="RefSeq" id="WP_185660532.1">
    <property type="nucleotide sequence ID" value="NZ_CAWPOO010000012.1"/>
</dbReference>
<dbReference type="AlphaFoldDB" id="A0A7X1E8C7"/>
<feature type="region of interest" description="Disordered" evidence="1">
    <location>
        <begin position="1"/>
        <end position="20"/>
    </location>
</feature>
<organism evidence="2 3">
    <name type="scientific">Pelagicoccus albus</name>
    <dbReference type="NCBI Taxonomy" id="415222"/>
    <lineage>
        <taxon>Bacteria</taxon>
        <taxon>Pseudomonadati</taxon>
        <taxon>Verrucomicrobiota</taxon>
        <taxon>Opitutia</taxon>
        <taxon>Puniceicoccales</taxon>
        <taxon>Pelagicoccaceae</taxon>
        <taxon>Pelagicoccus</taxon>
    </lineage>
</organism>
<proteinExistence type="predicted"/>
<evidence type="ECO:0000313" key="2">
    <source>
        <dbReference type="EMBL" id="MBC2606665.1"/>
    </source>
</evidence>
<keyword evidence="3" id="KW-1185">Reference proteome</keyword>
<feature type="compositionally biased region" description="Polar residues" evidence="1">
    <location>
        <begin position="1"/>
        <end position="19"/>
    </location>
</feature>
<protein>
    <submittedName>
        <fullName evidence="2">Uncharacterized protein</fullName>
    </submittedName>
</protein>
<name>A0A7X1E8C7_9BACT</name>
<gene>
    <name evidence="2" type="ORF">H5P27_11485</name>
</gene>
<evidence type="ECO:0000256" key="1">
    <source>
        <dbReference type="SAM" id="MobiDB-lite"/>
    </source>
</evidence>